<sequence length="918" mass="99474">MSLNNSDLKLTLRFDAENKSFIGEVKNADRSLEQLGNTAGRSSRSMRGMSSESDVLSGKLSHAKTQVLALATGFSALQVAQQAASRLAQYQEMRTQITALVGSQQAWAQTEEYLSSVAQEHGKSLLSLSGSYARLLSLENGGLISHKQTIALFEGMSNAASANGATQEQLGQVMYGLQQAMASGTVRAEEFNQVTEPMPALLIEMAKAANTTVGGLRNMVNTGQITSELFGQILVKALARYDGAAARAANNIKGQYAQIQTAYTQAVSAFERPISDSLTPLLTSTAEGLHMLADNADTVTEVVGVAMALSLGRGAAALIAMTRQRVASTLATRTETQAILAKTQAAIAAINTEIAELAIMKSSNAQKFAATGGERALTAALGQRAVMTQAVTVAQAELNVVSRVGSGLMAALGGPVGIAMMAAGAIAYFALQAKGAKTETLLLKDEVEKLTGKFEDLNAAERRIKISQLGLKAGNTRKQLATVSAEIETLTSRLNTLTSAGEYAESTRKINALKAKSKELQNELTKIAAEQKAVFDQGLPKNGWKNPNQTAPENSKAQKSGEKLLDNLKRQIALYGKTSEVAKVRYAIEHGELKGINDELKKQLLLQAKLLDSKKKSKPKTDKIDDYYAASDALNGQMAKRLAIKADPKNKALIEEDYAYTERQEKLQEQFDLAMNQAKGNNELELALRREHHENLEVLEQQHEMNMAEIRKNQQTEEFNARMQSWNLMLGASSQFFDGMAGLAKAFGGEQSKSYRIMFALSKGFAVAQAGMNLMMAISNAEAVTPWYASIPAVLTAASRGAQTLASLKSMGYQGQAHDGINRVPKANEGTWMLKKNEMVLNEEQADNYRWMLEEVRGMKQLQKQVAMNYQSTNQNNVNVEPAPVTVAFVDDPEQINKYLGTDEGERAVMRIVERNKG</sequence>
<evidence type="ECO:0000256" key="2">
    <source>
        <dbReference type="SAM" id="MobiDB-lite"/>
    </source>
</evidence>
<protein>
    <recommendedName>
        <fullName evidence="3">Tape measure protein N-terminal domain-containing protein</fullName>
    </recommendedName>
</protein>
<dbReference type="Pfam" id="PF20155">
    <property type="entry name" value="TMP_3"/>
    <property type="match status" value="1"/>
</dbReference>
<keyword evidence="5" id="KW-1185">Reference proteome</keyword>
<dbReference type="EMBL" id="CP014039">
    <property type="protein sequence ID" value="AMG01356.1"/>
    <property type="molecule type" value="Genomic_DNA"/>
</dbReference>
<evidence type="ECO:0000313" key="5">
    <source>
        <dbReference type="Proteomes" id="UP000067422"/>
    </source>
</evidence>
<feature type="region of interest" description="Disordered" evidence="2">
    <location>
        <begin position="538"/>
        <end position="559"/>
    </location>
</feature>
<organism evidence="4 5">
    <name type="scientific">Vibrio harveyi</name>
    <name type="common">Beneckea harveyi</name>
    <dbReference type="NCBI Taxonomy" id="669"/>
    <lineage>
        <taxon>Bacteria</taxon>
        <taxon>Pseudomonadati</taxon>
        <taxon>Pseudomonadota</taxon>
        <taxon>Gammaproteobacteria</taxon>
        <taxon>Vibrionales</taxon>
        <taxon>Vibrionaceae</taxon>
        <taxon>Vibrio</taxon>
    </lineage>
</organism>
<dbReference type="InterPro" id="IPR013491">
    <property type="entry name" value="Tape_meas_N"/>
</dbReference>
<gene>
    <name evidence="4" type="ORF">AL538_27290</name>
</gene>
<feature type="domain" description="Tape measure protein N-terminal" evidence="3">
    <location>
        <begin position="82"/>
        <end position="271"/>
    </location>
</feature>
<name>A0ABN4L951_VIBHA</name>
<dbReference type="NCBIfam" id="TIGR02675">
    <property type="entry name" value="tape_meas_nterm"/>
    <property type="match status" value="1"/>
</dbReference>
<accession>A0ABN4L951</accession>
<evidence type="ECO:0000259" key="3">
    <source>
        <dbReference type="Pfam" id="PF20155"/>
    </source>
</evidence>
<reference evidence="4" key="1">
    <citation type="submission" date="2018-01" db="EMBL/GenBank/DDBJ databases">
        <title>FDA dAtabase for Regulatory Grade micrObial Sequences (FDA-ARGOS): Supporting development and validation of Infectious Disease Dx tests.</title>
        <authorList>
            <person name="Hoffmann M."/>
            <person name="Allard M."/>
            <person name="Evans P."/>
            <person name="Brown E."/>
            <person name="Tallon L."/>
            <person name="Sadzewicz L."/>
            <person name="Sengamalay N."/>
            <person name="Ott S."/>
            <person name="Godinez A."/>
            <person name="Nagaraj S."/>
            <person name="Vyas G."/>
            <person name="Aluvathingal J."/>
            <person name="Nadendla S."/>
            <person name="Geyer C."/>
            <person name="Sichtig H."/>
        </authorList>
    </citation>
    <scope>NUCLEOTIDE SEQUENCE</scope>
    <source>
        <strain evidence="4">FDAARGOS_107</strain>
    </source>
</reference>
<proteinExistence type="predicted"/>
<keyword evidence="1" id="KW-0175">Coiled coil</keyword>
<dbReference type="RefSeq" id="WP_061066652.1">
    <property type="nucleotide sequence ID" value="NZ_CP014039.2"/>
</dbReference>
<dbReference type="Proteomes" id="UP000067422">
    <property type="component" value="Chromosome 2"/>
</dbReference>
<feature type="compositionally biased region" description="Polar residues" evidence="2">
    <location>
        <begin position="545"/>
        <end position="558"/>
    </location>
</feature>
<feature type="coiled-coil region" evidence="1">
    <location>
        <begin position="503"/>
        <end position="530"/>
    </location>
</feature>
<evidence type="ECO:0000313" key="4">
    <source>
        <dbReference type="EMBL" id="AMG01356.1"/>
    </source>
</evidence>
<evidence type="ECO:0000256" key="1">
    <source>
        <dbReference type="SAM" id="Coils"/>
    </source>
</evidence>